<dbReference type="Pfam" id="PF10844">
    <property type="entry name" value="DUF2577"/>
    <property type="match status" value="1"/>
</dbReference>
<comment type="caution">
    <text evidence="1">The sequence shown here is derived from an EMBL/GenBank/DDBJ whole genome shotgun (WGS) entry which is preliminary data.</text>
</comment>
<accession>A0AB35FY33</accession>
<dbReference type="Proteomes" id="UP000727071">
    <property type="component" value="Unassembled WGS sequence"/>
</dbReference>
<dbReference type="InterPro" id="IPR022555">
    <property type="entry name" value="DUF2577"/>
</dbReference>
<proteinExistence type="predicted"/>
<dbReference type="AlphaFoldDB" id="A0AB35FY33"/>
<gene>
    <name evidence="1" type="ORF">KII88_02415</name>
</gene>
<reference evidence="1" key="1">
    <citation type="submission" date="2021-05" db="EMBL/GenBank/DDBJ databases">
        <title>Pangenome of Leuconostoc gelidum warrants species status for Leuconostoc gelidum subsp. gasicomitatum.</title>
        <authorList>
            <person name="Johansson P."/>
            <person name="Sade E."/>
            <person name="Hultman J."/>
            <person name="Auvinen P."/>
            <person name="Bjorkroth J."/>
        </authorList>
    </citation>
    <scope>NUCLEOTIDE SEQUENCE</scope>
    <source>
        <strain evidence="1">C220d</strain>
    </source>
</reference>
<dbReference type="RefSeq" id="WP_089896376.1">
    <property type="nucleotide sequence ID" value="NZ_JAHBFV010000006.1"/>
</dbReference>
<protein>
    <submittedName>
        <fullName evidence="1">DUF2577 family protein</fullName>
    </submittedName>
</protein>
<evidence type="ECO:0000313" key="2">
    <source>
        <dbReference type="Proteomes" id="UP000727071"/>
    </source>
</evidence>
<name>A0AB35FY33_LEUGE</name>
<evidence type="ECO:0000313" key="1">
    <source>
        <dbReference type="EMBL" id="MBZ6015392.1"/>
    </source>
</evidence>
<organism evidence="1 2">
    <name type="scientific">Leuconostoc gelidum subsp. gelidum</name>
    <dbReference type="NCBI Taxonomy" id="1607839"/>
    <lineage>
        <taxon>Bacteria</taxon>
        <taxon>Bacillati</taxon>
        <taxon>Bacillota</taxon>
        <taxon>Bacilli</taxon>
        <taxon>Lactobacillales</taxon>
        <taxon>Lactobacillaceae</taxon>
        <taxon>Leuconostoc</taxon>
        <taxon>Leuconostoc gelidum group</taxon>
    </lineage>
</organism>
<dbReference type="EMBL" id="JAHBFV010000006">
    <property type="protein sequence ID" value="MBZ6015392.1"/>
    <property type="molecule type" value="Genomic_DNA"/>
</dbReference>
<sequence length="94" mass="10218">MANNIEWFVNRMNSQGGTDSDYADVLFGTIISGNPLKVKISNELVLDRTFLAITETAKKAKLNTGDGVVILRGHGNRDSHVGAQQFVVLDKIGD</sequence>